<dbReference type="Pfam" id="PF13186">
    <property type="entry name" value="SPASM"/>
    <property type="match status" value="1"/>
</dbReference>
<evidence type="ECO:0000259" key="7">
    <source>
        <dbReference type="Pfam" id="PF13186"/>
    </source>
</evidence>
<keyword evidence="2" id="KW-0004">4Fe-4S</keyword>
<keyword evidence="5" id="KW-0408">Iron</keyword>
<dbReference type="SFLD" id="SFLDG01067">
    <property type="entry name" value="SPASM/twitch_domain_containing"/>
    <property type="match status" value="1"/>
</dbReference>
<dbReference type="InterPro" id="IPR023885">
    <property type="entry name" value="4Fe4S-binding_SPASM_dom"/>
</dbReference>
<dbReference type="SUPFAM" id="SSF102114">
    <property type="entry name" value="Radical SAM enzymes"/>
    <property type="match status" value="1"/>
</dbReference>
<evidence type="ECO:0000256" key="1">
    <source>
        <dbReference type="ARBA" id="ARBA00001966"/>
    </source>
</evidence>
<dbReference type="STRING" id="235279.HH_1741"/>
<proteinExistence type="predicted"/>
<dbReference type="Gene3D" id="3.20.20.70">
    <property type="entry name" value="Aldolase class I"/>
    <property type="match status" value="1"/>
</dbReference>
<comment type="cofactor">
    <cofactor evidence="1">
        <name>[4Fe-4S] cluster</name>
        <dbReference type="ChEBI" id="CHEBI:49883"/>
    </cofactor>
</comment>
<protein>
    <recommendedName>
        <fullName evidence="7">4Fe4S-binding SPASM domain-containing protein</fullName>
    </recommendedName>
</protein>
<dbReference type="SFLD" id="SFLDS00029">
    <property type="entry name" value="Radical_SAM"/>
    <property type="match status" value="1"/>
</dbReference>
<dbReference type="KEGG" id="hhe:HH_1741"/>
<organism evidence="8 9">
    <name type="scientific">Helicobacter hepaticus (strain ATCC 51449 / 3B1)</name>
    <dbReference type="NCBI Taxonomy" id="235279"/>
    <lineage>
        <taxon>Bacteria</taxon>
        <taxon>Pseudomonadati</taxon>
        <taxon>Campylobacterota</taxon>
        <taxon>Epsilonproteobacteria</taxon>
        <taxon>Campylobacterales</taxon>
        <taxon>Helicobacteraceae</taxon>
        <taxon>Helicobacter</taxon>
    </lineage>
</organism>
<sequence>MLFCYKGILLMKLFEKVYIELSDYCALSCGFCPSHTLSKRRGTMDLKLFESICAQIQGKTRRVHLHLLGDPLSVQHFEMYVKILRKYHLKVDLVTTGLFLRKKHFELLLNEPFVQVSFSLSAFLANPHQFKKAHLKRILDFCAFNIHSQSPIFVNLRFHSNDILRRENYFVRMLNEIGAYFGFSNIDLKQERLKLGKKVFLNPTHSFDWEIQKDTFAQPYNINNKSSIKPLCYGAQKQIGILSNGELVPCCIDYNAQASFGNLKEQNLADILDSKAFIAFSLNLRQGNIPCELCQKCGYRLILQ</sequence>
<keyword evidence="4" id="KW-0479">Metal-binding</keyword>
<accession>Q7VFD6</accession>
<name>Q7VFD6_HELHP</name>
<evidence type="ECO:0000256" key="3">
    <source>
        <dbReference type="ARBA" id="ARBA00022691"/>
    </source>
</evidence>
<dbReference type="EMBL" id="AE017125">
    <property type="protein sequence ID" value="AAP78338.1"/>
    <property type="molecule type" value="Genomic_DNA"/>
</dbReference>
<keyword evidence="9" id="KW-1185">Reference proteome</keyword>
<dbReference type="eggNOG" id="COG0535">
    <property type="taxonomic scope" value="Bacteria"/>
</dbReference>
<evidence type="ECO:0000313" key="9">
    <source>
        <dbReference type="Proteomes" id="UP000002495"/>
    </source>
</evidence>
<dbReference type="GO" id="GO:0046872">
    <property type="term" value="F:metal ion binding"/>
    <property type="evidence" value="ECO:0007669"/>
    <property type="project" value="UniProtKB-KW"/>
</dbReference>
<dbReference type="CDD" id="cd21122">
    <property type="entry name" value="SPASM_rSAM"/>
    <property type="match status" value="1"/>
</dbReference>
<gene>
    <name evidence="8" type="ordered locus">HH_1741</name>
</gene>
<reference evidence="8 9" key="1">
    <citation type="journal article" date="2003" name="Proc. Natl. Acad. Sci. U.S.A.">
        <title>The complete genome sequence of the carcinogenic bacterium Helicobacter hepaticus.</title>
        <authorList>
            <person name="Suerbaum S."/>
            <person name="Josenhans C."/>
            <person name="Sterzenbach T."/>
            <person name="Drescher B."/>
            <person name="Brandt P."/>
            <person name="Bell M."/>
            <person name="Droege M."/>
            <person name="Fartmann B."/>
            <person name="Fischer H.-P."/>
            <person name="Ge Z."/>
            <person name="Hoerster A."/>
            <person name="Holland R."/>
            <person name="Klein K."/>
            <person name="Koenig J."/>
            <person name="Macko L."/>
            <person name="Mendz G.L."/>
            <person name="Nyakatura G."/>
            <person name="Schauer D.B."/>
            <person name="Shen Z."/>
            <person name="Weber J."/>
            <person name="Frosch M."/>
            <person name="Fox J.G."/>
        </authorList>
    </citation>
    <scope>NUCLEOTIDE SEQUENCE [LARGE SCALE GENOMIC DNA]</scope>
    <source>
        <strain evidence="9">ATCC 51449 / 3B1</strain>
    </source>
</reference>
<evidence type="ECO:0000256" key="2">
    <source>
        <dbReference type="ARBA" id="ARBA00022485"/>
    </source>
</evidence>
<dbReference type="PANTHER" id="PTHR43787">
    <property type="entry name" value="FEMO COFACTOR BIOSYNTHESIS PROTEIN NIFB-RELATED"/>
    <property type="match status" value="1"/>
</dbReference>
<dbReference type="Proteomes" id="UP000002495">
    <property type="component" value="Chromosome"/>
</dbReference>
<dbReference type="HOGENOM" id="CLU_009273_1_1_7"/>
<dbReference type="AlphaFoldDB" id="Q7VFD6"/>
<evidence type="ECO:0000256" key="5">
    <source>
        <dbReference type="ARBA" id="ARBA00023004"/>
    </source>
</evidence>
<evidence type="ECO:0000256" key="4">
    <source>
        <dbReference type="ARBA" id="ARBA00022723"/>
    </source>
</evidence>
<feature type="domain" description="4Fe4S-binding SPASM" evidence="7">
    <location>
        <begin position="232"/>
        <end position="297"/>
    </location>
</feature>
<dbReference type="CDD" id="cd01335">
    <property type="entry name" value="Radical_SAM"/>
    <property type="match status" value="1"/>
</dbReference>
<evidence type="ECO:0000313" key="8">
    <source>
        <dbReference type="EMBL" id="AAP78338.1"/>
    </source>
</evidence>
<dbReference type="InterPro" id="IPR013785">
    <property type="entry name" value="Aldolase_TIM"/>
</dbReference>
<dbReference type="InterPro" id="IPR058240">
    <property type="entry name" value="rSAM_sf"/>
</dbReference>
<keyword evidence="6" id="KW-0411">Iron-sulfur</keyword>
<evidence type="ECO:0000256" key="6">
    <source>
        <dbReference type="ARBA" id="ARBA00023014"/>
    </source>
</evidence>
<dbReference type="GO" id="GO:0051539">
    <property type="term" value="F:4 iron, 4 sulfur cluster binding"/>
    <property type="evidence" value="ECO:0007669"/>
    <property type="project" value="UniProtKB-KW"/>
</dbReference>
<dbReference type="InterPro" id="IPR007197">
    <property type="entry name" value="rSAM"/>
</dbReference>
<keyword evidence="3" id="KW-0949">S-adenosyl-L-methionine</keyword>
<dbReference type="GO" id="GO:0003824">
    <property type="term" value="F:catalytic activity"/>
    <property type="evidence" value="ECO:0007669"/>
    <property type="project" value="InterPro"/>
</dbReference>
<dbReference type="PANTHER" id="PTHR43787:SF10">
    <property type="entry name" value="COFACTOR MODIFYING PROTEIN"/>
    <property type="match status" value="1"/>
</dbReference>